<dbReference type="CDD" id="cd00354">
    <property type="entry name" value="FBPase"/>
    <property type="match status" value="1"/>
</dbReference>
<dbReference type="EMBL" id="LSRX01000835">
    <property type="protein sequence ID" value="OLP87941.1"/>
    <property type="molecule type" value="Genomic_DNA"/>
</dbReference>
<evidence type="ECO:0000259" key="20">
    <source>
        <dbReference type="Pfam" id="PF18913"/>
    </source>
</evidence>
<dbReference type="GO" id="GO:0006000">
    <property type="term" value="P:fructose metabolic process"/>
    <property type="evidence" value="ECO:0007669"/>
    <property type="project" value="TreeGrafter"/>
</dbReference>
<dbReference type="OrthoDB" id="435106at2759"/>
<dbReference type="Gene3D" id="3.40.190.80">
    <property type="match status" value="1"/>
</dbReference>
<evidence type="ECO:0000256" key="6">
    <source>
        <dbReference type="ARBA" id="ARBA00011881"/>
    </source>
</evidence>
<dbReference type="InterPro" id="IPR021067">
    <property type="entry name" value="Glycosyltransferase"/>
</dbReference>
<feature type="domain" description="Fructose-1-6-bisphosphatase class I N-terminal" evidence="19">
    <location>
        <begin position="401"/>
        <end position="619"/>
    </location>
</feature>
<evidence type="ECO:0000256" key="3">
    <source>
        <dbReference type="ARBA" id="ARBA00004141"/>
    </source>
</evidence>
<keyword evidence="14 17" id="KW-0119">Carbohydrate metabolism</keyword>
<keyword evidence="9" id="KW-0479">Metal-binding</keyword>
<dbReference type="PIRSF" id="PIRSF500210">
    <property type="entry name" value="FBPtase"/>
    <property type="match status" value="1"/>
</dbReference>
<keyword evidence="22" id="KW-1185">Reference proteome</keyword>
<evidence type="ECO:0000256" key="15">
    <source>
        <dbReference type="ARBA" id="ARBA00024331"/>
    </source>
</evidence>
<dbReference type="PROSITE" id="PS00124">
    <property type="entry name" value="FBPASE"/>
    <property type="match status" value="1"/>
</dbReference>
<dbReference type="SUPFAM" id="SSF53448">
    <property type="entry name" value="Nucleotide-diphospho-sugar transferases"/>
    <property type="match status" value="1"/>
</dbReference>
<evidence type="ECO:0000256" key="2">
    <source>
        <dbReference type="ARBA" id="ARBA00001946"/>
    </source>
</evidence>
<dbReference type="GO" id="GO:0046872">
    <property type="term" value="F:metal ion binding"/>
    <property type="evidence" value="ECO:0007669"/>
    <property type="project" value="UniProtKB-KW"/>
</dbReference>
<dbReference type="Pfam" id="PF04515">
    <property type="entry name" value="Choline_transpo"/>
    <property type="match status" value="1"/>
</dbReference>
<keyword evidence="8 18" id="KW-0812">Transmembrane</keyword>
<name>A0A1Q9CYG9_SYMMI</name>
<feature type="domain" description="Fructose-1-6-bisphosphatase class 1 C-terminal" evidence="20">
    <location>
        <begin position="624"/>
        <end position="753"/>
    </location>
</feature>
<dbReference type="InterPro" id="IPR044015">
    <property type="entry name" value="FBPase_C_dom"/>
</dbReference>
<dbReference type="HAMAP" id="MF_01855">
    <property type="entry name" value="FBPase_class1"/>
    <property type="match status" value="1"/>
</dbReference>
<evidence type="ECO:0000256" key="16">
    <source>
        <dbReference type="ARBA" id="ARBA00032973"/>
    </source>
</evidence>
<feature type="transmembrane region" description="Helical" evidence="18">
    <location>
        <begin position="1015"/>
        <end position="1038"/>
    </location>
</feature>
<evidence type="ECO:0000256" key="1">
    <source>
        <dbReference type="ARBA" id="ARBA00001273"/>
    </source>
</evidence>
<dbReference type="PIRSF" id="PIRSF000904">
    <property type="entry name" value="FBPtase_SBPase"/>
    <property type="match status" value="1"/>
</dbReference>
<evidence type="ECO:0000256" key="12">
    <source>
        <dbReference type="ARBA" id="ARBA00022989"/>
    </source>
</evidence>
<evidence type="ECO:0000256" key="5">
    <source>
        <dbReference type="ARBA" id="ARBA00010941"/>
    </source>
</evidence>
<comment type="pathway">
    <text evidence="15">Carbohydrate biosynthesis.</text>
</comment>
<dbReference type="SUPFAM" id="SSF56655">
    <property type="entry name" value="Carbohydrate phosphatase"/>
    <property type="match status" value="1"/>
</dbReference>
<dbReference type="InterPro" id="IPR007603">
    <property type="entry name" value="Choline_transptr-like"/>
</dbReference>
<dbReference type="GO" id="GO:0005829">
    <property type="term" value="C:cytosol"/>
    <property type="evidence" value="ECO:0007669"/>
    <property type="project" value="TreeGrafter"/>
</dbReference>
<evidence type="ECO:0000256" key="8">
    <source>
        <dbReference type="ARBA" id="ARBA00022692"/>
    </source>
</evidence>
<dbReference type="FunFam" id="3.40.190.80:FF:000001">
    <property type="entry name" value="Fructose-1,6-bisphosphatase class 1"/>
    <property type="match status" value="1"/>
</dbReference>
<evidence type="ECO:0000313" key="22">
    <source>
        <dbReference type="Proteomes" id="UP000186817"/>
    </source>
</evidence>
<feature type="transmembrane region" description="Helical" evidence="18">
    <location>
        <begin position="1075"/>
        <end position="1097"/>
    </location>
</feature>
<proteinExistence type="inferred from homology"/>
<evidence type="ECO:0000256" key="17">
    <source>
        <dbReference type="RuleBase" id="RU000508"/>
    </source>
</evidence>
<comment type="caution">
    <text evidence="21">The sequence shown here is derived from an EMBL/GenBank/DDBJ whole genome shotgun (WGS) entry which is preliminary data.</text>
</comment>
<keyword evidence="10 17" id="KW-0378">Hydrolase</keyword>
<protein>
    <recommendedName>
        <fullName evidence="7">fructose-bisphosphatase</fullName>
        <ecNumber evidence="7">3.1.3.11</ecNumber>
    </recommendedName>
    <alternativeName>
        <fullName evidence="16">D-fructose-1,6-bisphosphate 1-phosphohydrolase</fullName>
    </alternativeName>
</protein>
<dbReference type="SUPFAM" id="SSF51197">
    <property type="entry name" value="Clavaminate synthase-like"/>
    <property type="match status" value="1"/>
</dbReference>
<evidence type="ECO:0000256" key="7">
    <source>
        <dbReference type="ARBA" id="ARBA00013093"/>
    </source>
</evidence>
<dbReference type="Pfam" id="PF11397">
    <property type="entry name" value="GlcNAc"/>
    <property type="match status" value="1"/>
</dbReference>
<evidence type="ECO:0000259" key="19">
    <source>
        <dbReference type="Pfam" id="PF00316"/>
    </source>
</evidence>
<dbReference type="GO" id="GO:0005986">
    <property type="term" value="P:sucrose biosynthetic process"/>
    <property type="evidence" value="ECO:0007669"/>
    <property type="project" value="TreeGrafter"/>
</dbReference>
<evidence type="ECO:0000256" key="18">
    <source>
        <dbReference type="SAM" id="Phobius"/>
    </source>
</evidence>
<evidence type="ECO:0000256" key="11">
    <source>
        <dbReference type="ARBA" id="ARBA00022842"/>
    </source>
</evidence>
<dbReference type="InterPro" id="IPR028343">
    <property type="entry name" value="FBPtase"/>
</dbReference>
<evidence type="ECO:0000256" key="14">
    <source>
        <dbReference type="ARBA" id="ARBA00023277"/>
    </source>
</evidence>
<organism evidence="21 22">
    <name type="scientific">Symbiodinium microadriaticum</name>
    <name type="common">Dinoflagellate</name>
    <name type="synonym">Zooxanthella microadriatica</name>
    <dbReference type="NCBI Taxonomy" id="2951"/>
    <lineage>
        <taxon>Eukaryota</taxon>
        <taxon>Sar</taxon>
        <taxon>Alveolata</taxon>
        <taxon>Dinophyceae</taxon>
        <taxon>Suessiales</taxon>
        <taxon>Symbiodiniaceae</taxon>
        <taxon>Symbiodinium</taxon>
    </lineage>
</organism>
<feature type="transmembrane region" description="Helical" evidence="18">
    <location>
        <begin position="1162"/>
        <end position="1189"/>
    </location>
</feature>
<dbReference type="Pfam" id="PF00316">
    <property type="entry name" value="FBPase"/>
    <property type="match status" value="1"/>
</dbReference>
<keyword evidence="11" id="KW-0460">Magnesium</keyword>
<dbReference type="GO" id="GO:0006094">
    <property type="term" value="P:gluconeogenesis"/>
    <property type="evidence" value="ECO:0007669"/>
    <property type="project" value="TreeGrafter"/>
</dbReference>
<dbReference type="InterPro" id="IPR033391">
    <property type="entry name" value="FBPase_N"/>
</dbReference>
<comment type="similarity">
    <text evidence="5 17">Belongs to the FBPase class 1 family.</text>
</comment>
<comment type="catalytic activity">
    <reaction evidence="1">
        <text>beta-D-fructose 1,6-bisphosphate + H2O = beta-D-fructose 6-phosphate + phosphate</text>
        <dbReference type="Rhea" id="RHEA:11064"/>
        <dbReference type="ChEBI" id="CHEBI:15377"/>
        <dbReference type="ChEBI" id="CHEBI:32966"/>
        <dbReference type="ChEBI" id="CHEBI:43474"/>
        <dbReference type="ChEBI" id="CHEBI:57634"/>
        <dbReference type="EC" id="3.1.3.11"/>
    </reaction>
</comment>
<dbReference type="InterPro" id="IPR020548">
    <property type="entry name" value="Fructose_bisphosphatase_AS"/>
</dbReference>
<evidence type="ECO:0000256" key="4">
    <source>
        <dbReference type="ARBA" id="ARBA00007168"/>
    </source>
</evidence>
<evidence type="ECO:0000256" key="9">
    <source>
        <dbReference type="ARBA" id="ARBA00022723"/>
    </source>
</evidence>
<feature type="transmembrane region" description="Helical" evidence="18">
    <location>
        <begin position="1044"/>
        <end position="1063"/>
    </location>
</feature>
<dbReference type="GO" id="GO:0030388">
    <property type="term" value="P:fructose 1,6-bisphosphate metabolic process"/>
    <property type="evidence" value="ECO:0007669"/>
    <property type="project" value="TreeGrafter"/>
</dbReference>
<dbReference type="PANTHER" id="PTHR11556">
    <property type="entry name" value="FRUCTOSE-1,6-BISPHOSPHATASE-RELATED"/>
    <property type="match status" value="1"/>
</dbReference>
<dbReference type="InterPro" id="IPR000146">
    <property type="entry name" value="FBPase_class-1"/>
</dbReference>
<evidence type="ECO:0000256" key="13">
    <source>
        <dbReference type="ARBA" id="ARBA00023136"/>
    </source>
</evidence>
<dbReference type="GO" id="GO:0016020">
    <property type="term" value="C:membrane"/>
    <property type="evidence" value="ECO:0007669"/>
    <property type="project" value="UniProtKB-SubCell"/>
</dbReference>
<comment type="cofactor">
    <cofactor evidence="2">
        <name>Mg(2+)</name>
        <dbReference type="ChEBI" id="CHEBI:18420"/>
    </cofactor>
</comment>
<keyword evidence="13 18" id="KW-0472">Membrane</keyword>
<comment type="subcellular location">
    <subcellularLocation>
        <location evidence="3">Membrane</location>
        <topology evidence="3">Multi-pass membrane protein</topology>
    </subcellularLocation>
</comment>
<reference evidence="21 22" key="1">
    <citation type="submission" date="2016-02" db="EMBL/GenBank/DDBJ databases">
        <title>Genome analysis of coral dinoflagellate symbionts highlights evolutionary adaptations to a symbiotic lifestyle.</title>
        <authorList>
            <person name="Aranda M."/>
            <person name="Li Y."/>
            <person name="Liew Y.J."/>
            <person name="Baumgarten S."/>
            <person name="Simakov O."/>
            <person name="Wilson M."/>
            <person name="Piel J."/>
            <person name="Ashoor H."/>
            <person name="Bougouffa S."/>
            <person name="Bajic V.B."/>
            <person name="Ryu T."/>
            <person name="Ravasi T."/>
            <person name="Bayer T."/>
            <person name="Micklem G."/>
            <person name="Kim H."/>
            <person name="Bhak J."/>
            <person name="Lajeunesse T.C."/>
            <person name="Voolstra C.R."/>
        </authorList>
    </citation>
    <scope>NUCLEOTIDE SEQUENCE [LARGE SCALE GENOMIC DNA]</scope>
    <source>
        <strain evidence="21 22">CCMP2467</strain>
    </source>
</reference>
<evidence type="ECO:0000313" key="21">
    <source>
        <dbReference type="EMBL" id="OLP87941.1"/>
    </source>
</evidence>
<dbReference type="Pfam" id="PF18913">
    <property type="entry name" value="FBPase_C"/>
    <property type="match status" value="1"/>
</dbReference>
<comment type="subunit">
    <text evidence="6">Homotetramer.</text>
</comment>
<dbReference type="Gene3D" id="2.60.120.650">
    <property type="entry name" value="Cupin"/>
    <property type="match status" value="1"/>
</dbReference>
<gene>
    <name evidence="21" type="primary">FBP</name>
    <name evidence="21" type="ORF">AK812_SmicGene30804</name>
</gene>
<dbReference type="PRINTS" id="PR00115">
    <property type="entry name" value="F16BPHPHTASE"/>
</dbReference>
<feature type="transmembrane region" description="Helical" evidence="18">
    <location>
        <begin position="1250"/>
        <end position="1269"/>
    </location>
</feature>
<sequence length="2170" mass="237220">MGFTASRGRGIGWEVLQSLKSILQNALLLLRVRFGSRAVNQPATESTADSPRPDGEEPVTALPLFDGAMILYAYASGRLVGVESSNRTVLLKQQLPAEIFSHCSLTEIPCLKCNAGLESLVALFKANHLVTFQPALLTDTAADWPALRKWDFDFFAQSCGHIEVEVALQGGRKRRHLLKDYLALLRRGEPTDFGGPCALPYLRGWFYERDAPWLSNDLWRHGDFHDVAFQDYFRKLPQRHHPDFHWLFIGGEGRKRFTLFAPFKMASLLKHGGGFKPLKQILQERIALWLLAFDAYVMSRPGSTTIAATAAAGAAAMAGTMAFTAAPGVSVPTQLQGHSPQASVKPTSAPGAVPLATAALGAAAVGAAAARGGSRREAKKRTAVRVNPDDMDEVCEQTGVTLSRYCIELANRGIIDSDLDSIMNSIREASKVISKLVNTAPLQQAELLGLQGEINVQGEDQKKLDVITNDVFKNALRYTGKLGTLASEEEDEPVEGWPGQSESDLIPVLSEEFAETGKYICVFDPLDGSSNVDAGIPVGTIFGVFEEPNMAECELPEDLSAGLTDEQQRCLAGTLQPGKSLVAAGYVLYSASTELVLTFGHGVVGFTLDTSIGEFVMTRPSIKIPARGKIYSCNQANIAEWDEPMRQYISDIRDGKGESGKAYSLRYIGSMVGDIHRTLLYGGIFAYPADNKNQDGKLRLLYEGAPMSFIMEQAGGKAITGHSRVLDIPPQFVHQRVPVILGSSEDVDECRKYFDKSDDPALKERCERRLKGSLARAMVRDGKTTPRILNLIFVTCIAIAMAGARQRVLTPPPRPRTVEQHSRRQVSERTDGIARRRCTDPCCGLAFLLCMAAVATSLRAVQNRDLQRLTRGIDHRGRVCGWSAGTEDLGLLHWCTARMQHGWILNLSSPICVARCPDLGEHALCPEDPQATEVEEPQEGGRVLLVRTEKQFLSPQQVTVETKPWVDRYCVPARALGDALASETSLLGAVGPGVPMDWLVGCYEHLRSLPSTPRLLAIAGAWALFVSLLYLLCLRFFALLLLRLALLGSSLLCFVAALVLIAVANPDAVPGLLPLVATSMSLATGGLVELNIAYTLSLGEMPMLAGILISGLILGAVLLLMGCISARTSLEVSADCMRESCAVVMGMPSLLLLPVLDALVCQMMWIVLLAGLPALLSSASVSGITMFGISGVFRQLHLAVVDYVHIAALVLSCFWVQELVAAACLFATAHSVAAWYFAPGTNIWQKVRHLPVAPAVQGLLVALTCHLGSVARGAFAVALLRFLRWALWALHLAFARQEEGEKSKRKSRGCGACIAVACDSIMAVLQAWTEFLSSHAYVDIALSSSSYSTAASKASKLLRSHAGVVSTLSLVAAFLRLAGSCGLAAAAAIAARTAVARHLEWQPMLSEARFQLQVSGFPFVASQLSMLHEEVQAVSPELLGILTAIATMLVSRALLFNVECAACTVLYCLLWDGSDGVLDASHLPESFWKFARDRGIASKRSAKGLEPRRLHWWSGVVLVIVCYFRAHFEGGAPPAEICLRLCSRDERVKLCATRTGRLLAVAVQSRLVAVRWQAAAPASRCSRCKPSKFCDAACCSCFKSAWKTRRLESGFGRNRPLPASDATAYGRIFVSIVAYRDPELTETLKSMLYHCKRPELVYVGLVWQGDREDGEPVASEALAALQKLWNIDGSEGSEIRIPGLPGNPKLRAESRLGGRLRVICMEAKEARGPCWARYLAQLLWEGEELYLQLDSHMRFVPSWDEKARSQLKMCSKYSKKPVLCSYGRAYPLGMPYTEIPQNLTACLNCAGFFDGNNILNIRYRSLVCDWDEPRASFFWSAHFSFSSADILREVPYDPRLLMLFFGEEILMTVRLFTHGWDLFSPCSGLVYHLWQRDYRRVYADDMREMYRDLCHGSRKRLHALLGSGPPLFFEEARRWPLPGSGEGSQGSLEAFEFGSSRSLSDYEEAAGVSFRDRRLSDFALRGGAPSEECFLTQEEGGQRAVEMQCRVDMPAEKSLAGALRMADGGYGGSAPSLDSLFRGKAKKKIKPMNFNPAFKAGPTVPKGPAAALRCLHSAQLQHGLLQILGPRFADQLVTDEPAQMRERCVDFMEAHRDDFEPFIDAEPEEIEEEPDKEPPRGIYNGALAAALAVLVALAATATLGTDCSREPLSP</sequence>
<dbReference type="GO" id="GO:0042132">
    <property type="term" value="F:fructose 1,6-bisphosphate 1-phosphatase activity"/>
    <property type="evidence" value="ECO:0007669"/>
    <property type="project" value="UniProtKB-EC"/>
</dbReference>
<keyword evidence="12 18" id="KW-1133">Transmembrane helix</keyword>
<dbReference type="Gene3D" id="3.30.540.10">
    <property type="entry name" value="Fructose-1,6-Bisphosphatase, subunit A, domain 1"/>
    <property type="match status" value="1"/>
</dbReference>
<dbReference type="GO" id="GO:0022857">
    <property type="term" value="F:transmembrane transporter activity"/>
    <property type="evidence" value="ECO:0007669"/>
    <property type="project" value="InterPro"/>
</dbReference>
<accession>A0A1Q9CYG9</accession>
<feature type="transmembrane region" description="Helical" evidence="18">
    <location>
        <begin position="1103"/>
        <end position="1124"/>
    </location>
</feature>
<dbReference type="Proteomes" id="UP000186817">
    <property type="component" value="Unassembled WGS sequence"/>
</dbReference>
<dbReference type="PANTHER" id="PTHR11556:SF1">
    <property type="entry name" value="FRUCTOSE-BISPHOSPHATASE"/>
    <property type="match status" value="1"/>
</dbReference>
<dbReference type="EC" id="3.1.3.11" evidence="7"/>
<feature type="transmembrane region" description="Helical" evidence="18">
    <location>
        <begin position="1136"/>
        <end position="1156"/>
    </location>
</feature>
<comment type="similarity">
    <text evidence="4">Belongs to the CTL (choline transporter-like) family.</text>
</comment>
<dbReference type="GO" id="GO:0006002">
    <property type="term" value="P:fructose 6-phosphate metabolic process"/>
    <property type="evidence" value="ECO:0007669"/>
    <property type="project" value="TreeGrafter"/>
</dbReference>
<dbReference type="InterPro" id="IPR029044">
    <property type="entry name" value="Nucleotide-diphossugar_trans"/>
</dbReference>
<evidence type="ECO:0000256" key="10">
    <source>
        <dbReference type="ARBA" id="ARBA00022801"/>
    </source>
</evidence>